<feature type="region of interest" description="Disordered" evidence="1">
    <location>
        <begin position="1"/>
        <end position="23"/>
    </location>
</feature>
<protein>
    <submittedName>
        <fullName evidence="2">Uncharacterized protein</fullName>
    </submittedName>
</protein>
<organism evidence="2">
    <name type="scientific">uncultured Rubrobacteraceae bacterium</name>
    <dbReference type="NCBI Taxonomy" id="349277"/>
    <lineage>
        <taxon>Bacteria</taxon>
        <taxon>Bacillati</taxon>
        <taxon>Actinomycetota</taxon>
        <taxon>Rubrobacteria</taxon>
        <taxon>Rubrobacterales</taxon>
        <taxon>Rubrobacteraceae</taxon>
        <taxon>environmental samples</taxon>
    </lineage>
</organism>
<evidence type="ECO:0000313" key="2">
    <source>
        <dbReference type="EMBL" id="CAA9398747.1"/>
    </source>
</evidence>
<gene>
    <name evidence="2" type="ORF">AVDCRST_MAG01-01-915</name>
</gene>
<evidence type="ECO:0000256" key="1">
    <source>
        <dbReference type="SAM" id="MobiDB-lite"/>
    </source>
</evidence>
<dbReference type="EMBL" id="CADCUW010000139">
    <property type="protein sequence ID" value="CAA9398747.1"/>
    <property type="molecule type" value="Genomic_DNA"/>
</dbReference>
<sequence length="40" mass="4512">RSGSSPCASPRWRRRPPSCACGSRSFWKRRRSSAARSTIC</sequence>
<name>A0A6J4NY23_9ACTN</name>
<dbReference type="AlphaFoldDB" id="A0A6J4NY23"/>
<proteinExistence type="predicted"/>
<accession>A0A6J4NY23</accession>
<reference evidence="2" key="1">
    <citation type="submission" date="2020-02" db="EMBL/GenBank/DDBJ databases">
        <authorList>
            <person name="Meier V. D."/>
        </authorList>
    </citation>
    <scope>NUCLEOTIDE SEQUENCE</scope>
    <source>
        <strain evidence="2">AVDCRST_MAG01</strain>
    </source>
</reference>
<feature type="non-terminal residue" evidence="2">
    <location>
        <position position="40"/>
    </location>
</feature>
<feature type="non-terminal residue" evidence="2">
    <location>
        <position position="1"/>
    </location>
</feature>